<feature type="transmembrane region" description="Helical" evidence="9">
    <location>
        <begin position="332"/>
        <end position="353"/>
    </location>
</feature>
<sequence length="790" mass="87683">MKRIVHVFSIILIIALVSVAFNSLLPKEISDLNTPPTEFSTERALQHLEVIAKEPHFVGTKAHTEVRDYIAQELAKLGLEPQVQEGFTFSQNGGYGNLVKPQNIVARIKGTGDGKALMLMSHYDSAPHSSSHGASDAGSGVVTILESVRAYLATGATPKNDIIICITDAEEVGLDGASLFVNEHPWAKDVALALNFEARGSGGPSNMIVETNGGNGNLIKGFMEADVKYPVATSLMYSIYKMLPNDTDSTVLREDGDIDGFFFAFIDDHYDYHTINDTTENLDRSSLEHQGSYLMPLLQYYAEADLSSVKSNEDYVYFDTAVATFVAYPFSWIWPMLMLAIVLFVILLVYGLRRKRLYATEIGKGFSAFMLSLVLGGGLLYLFWELIKIIYPSYNDILPVFIYNGHYYTAVFVFLGISLCFGIYHKMVKPEHTASSLIAPLAIWLVINIALALKLQGAAFFIIPVYFGLLALFLLIRQNNPSMTLMVLLSAPAIFLFAPLIQFFPVGLGPNMLYASTIFVVLLFGLLLPVFGVFRNKKAVGILSLLIGIVFLGIAHSKSSPSPERQQPNSLVYYQNADTDKAYWATYNKEIDDWTRGYLGDTPENATAYIGNAAGSKYNTPYSFAKETAVMNLPESEIRISQDTIIDNIAYSTMTIVPQRTVHQIRLYTAQDTPFSYLSYNGKVFKPDSTETLYKKRRSNGILSYYMTLGDSLEFTYAVPKNVSPTFTLKEFSYDLLDNPSFTVSARPNTTKPTPFVANDAVIVERTIDVSELLENNIVVKNDTIVVGQN</sequence>
<evidence type="ECO:0000256" key="4">
    <source>
        <dbReference type="ARBA" id="ARBA00017435"/>
    </source>
</evidence>
<comment type="subcellular location">
    <subcellularLocation>
        <location evidence="2">Vacuole membrane</location>
        <topology evidence="2">Multi-pass membrane protein</topology>
    </subcellularLocation>
</comment>
<gene>
    <name evidence="11" type="ORF">ACFO3O_06510</name>
</gene>
<evidence type="ECO:0000256" key="7">
    <source>
        <dbReference type="ARBA" id="ARBA00023180"/>
    </source>
</evidence>
<feature type="transmembrane region" description="Helical" evidence="9">
    <location>
        <begin position="365"/>
        <end position="387"/>
    </location>
</feature>
<dbReference type="InterPro" id="IPR045175">
    <property type="entry name" value="M28_fam"/>
</dbReference>
<evidence type="ECO:0000256" key="1">
    <source>
        <dbReference type="ARBA" id="ARBA00003273"/>
    </source>
</evidence>
<feature type="transmembrane region" description="Helical" evidence="9">
    <location>
        <begin position="512"/>
        <end position="532"/>
    </location>
</feature>
<dbReference type="Proteomes" id="UP001596043">
    <property type="component" value="Unassembled WGS sequence"/>
</dbReference>
<dbReference type="RefSeq" id="WP_379977761.1">
    <property type="nucleotide sequence ID" value="NZ_JBHSFV010000003.1"/>
</dbReference>
<keyword evidence="7" id="KW-0325">Glycoprotein</keyword>
<reference evidence="12" key="1">
    <citation type="journal article" date="2019" name="Int. J. Syst. Evol. Microbiol.">
        <title>The Global Catalogue of Microorganisms (GCM) 10K type strain sequencing project: providing services to taxonomists for standard genome sequencing and annotation.</title>
        <authorList>
            <consortium name="The Broad Institute Genomics Platform"/>
            <consortium name="The Broad Institute Genome Sequencing Center for Infectious Disease"/>
            <person name="Wu L."/>
            <person name="Ma J."/>
        </authorList>
    </citation>
    <scope>NUCLEOTIDE SEQUENCE [LARGE SCALE GENOMIC DNA]</scope>
    <source>
        <strain evidence="12">YJ-61-S</strain>
    </source>
</reference>
<feature type="transmembrane region" description="Helical" evidence="9">
    <location>
        <begin position="539"/>
        <end position="557"/>
    </location>
</feature>
<evidence type="ECO:0000313" key="11">
    <source>
        <dbReference type="EMBL" id="MFC4633551.1"/>
    </source>
</evidence>
<dbReference type="PANTHER" id="PTHR12147:SF58">
    <property type="entry name" value="VACUOLAR MEMBRANE PROTEASE"/>
    <property type="match status" value="1"/>
</dbReference>
<evidence type="ECO:0000256" key="8">
    <source>
        <dbReference type="ARBA" id="ARBA00031512"/>
    </source>
</evidence>
<dbReference type="SUPFAM" id="SSF53187">
    <property type="entry name" value="Zn-dependent exopeptidases"/>
    <property type="match status" value="1"/>
</dbReference>
<evidence type="ECO:0000256" key="5">
    <source>
        <dbReference type="ARBA" id="ARBA00022554"/>
    </source>
</evidence>
<evidence type="ECO:0000313" key="12">
    <source>
        <dbReference type="Proteomes" id="UP001596043"/>
    </source>
</evidence>
<evidence type="ECO:0000256" key="9">
    <source>
        <dbReference type="SAM" id="Phobius"/>
    </source>
</evidence>
<keyword evidence="6 9" id="KW-1133">Transmembrane helix</keyword>
<dbReference type="Gene3D" id="3.40.630.10">
    <property type="entry name" value="Zn peptidases"/>
    <property type="match status" value="1"/>
</dbReference>
<keyword evidence="5" id="KW-0926">Vacuole</keyword>
<dbReference type="EMBL" id="JBHSFV010000003">
    <property type="protein sequence ID" value="MFC4633551.1"/>
    <property type="molecule type" value="Genomic_DNA"/>
</dbReference>
<comment type="similarity">
    <text evidence="3">Belongs to the peptidase M28 family.</text>
</comment>
<comment type="function">
    <text evidence="1">May be involved in vacuolar sorting and osmoregulation.</text>
</comment>
<evidence type="ECO:0000259" key="10">
    <source>
        <dbReference type="Pfam" id="PF04389"/>
    </source>
</evidence>
<comment type="caution">
    <text evidence="11">The sequence shown here is derived from an EMBL/GenBank/DDBJ whole genome shotgun (WGS) entry which is preliminary data.</text>
</comment>
<feature type="transmembrane region" description="Helical" evidence="9">
    <location>
        <begin position="436"/>
        <end position="453"/>
    </location>
</feature>
<feature type="transmembrane region" description="Helical" evidence="9">
    <location>
        <begin position="459"/>
        <end position="476"/>
    </location>
</feature>
<evidence type="ECO:0000256" key="6">
    <source>
        <dbReference type="ARBA" id="ARBA00022989"/>
    </source>
</evidence>
<dbReference type="PANTHER" id="PTHR12147">
    <property type="entry name" value="METALLOPEPTIDASE M28 FAMILY MEMBER"/>
    <property type="match status" value="1"/>
</dbReference>
<keyword evidence="9" id="KW-0472">Membrane</keyword>
<evidence type="ECO:0000256" key="3">
    <source>
        <dbReference type="ARBA" id="ARBA00010918"/>
    </source>
</evidence>
<dbReference type="Pfam" id="PF04389">
    <property type="entry name" value="Peptidase_M28"/>
    <property type="match status" value="1"/>
</dbReference>
<protein>
    <recommendedName>
        <fullName evidence="4">Vacuolar membrane protease</fullName>
    </recommendedName>
    <alternativeName>
        <fullName evidence="8">FXNA-related family protease 1</fullName>
    </alternativeName>
</protein>
<feature type="transmembrane region" description="Helical" evidence="9">
    <location>
        <begin position="407"/>
        <end position="424"/>
    </location>
</feature>
<organism evidence="11 12">
    <name type="scientific">Dokdonia ponticola</name>
    <dbReference type="NCBI Taxonomy" id="2041041"/>
    <lineage>
        <taxon>Bacteria</taxon>
        <taxon>Pseudomonadati</taxon>
        <taxon>Bacteroidota</taxon>
        <taxon>Flavobacteriia</taxon>
        <taxon>Flavobacteriales</taxon>
        <taxon>Flavobacteriaceae</taxon>
        <taxon>Dokdonia</taxon>
    </lineage>
</organism>
<feature type="domain" description="Peptidase M28" evidence="10">
    <location>
        <begin position="103"/>
        <end position="294"/>
    </location>
</feature>
<dbReference type="InterPro" id="IPR007484">
    <property type="entry name" value="Peptidase_M28"/>
</dbReference>
<keyword evidence="9" id="KW-0812">Transmembrane</keyword>
<accession>A0ABV9HTT2</accession>
<keyword evidence="12" id="KW-1185">Reference proteome</keyword>
<proteinExistence type="inferred from homology"/>
<feature type="transmembrane region" description="Helical" evidence="9">
    <location>
        <begin position="483"/>
        <end position="506"/>
    </location>
</feature>
<evidence type="ECO:0000256" key="2">
    <source>
        <dbReference type="ARBA" id="ARBA00004128"/>
    </source>
</evidence>
<name>A0ABV9HTT2_9FLAO</name>